<reference evidence="3" key="1">
    <citation type="submission" date="2018-05" db="EMBL/GenBank/DDBJ databases">
        <authorList>
            <person name="Lanie J.A."/>
            <person name="Ng W.-L."/>
            <person name="Kazmierczak K.M."/>
            <person name="Andrzejewski T.M."/>
            <person name="Davidsen T.M."/>
            <person name="Wayne K.J."/>
            <person name="Tettelin H."/>
            <person name="Glass J.I."/>
            <person name="Rusch D."/>
            <person name="Podicherti R."/>
            <person name="Tsui H.-C.T."/>
            <person name="Winkler M.E."/>
        </authorList>
    </citation>
    <scope>NUCLEOTIDE SEQUENCE</scope>
</reference>
<dbReference type="Pfam" id="PF13181">
    <property type="entry name" value="TPR_8"/>
    <property type="match status" value="2"/>
</dbReference>
<sequence>MRKSTRSLLGVATILLLAVATQAWPGQQEGSYDALLARTRSLLNQRLPEEAVQPLSEALRQRPDSVEALWLMGVLSLELGRFEEGVPHVTRLIELTPEETQPRLLLGALLEPLGRVDDAVVQYREVLVRDPYHRDALMAIGKLALQAKDEVAAGQVIKSLVARYPTDPGAQILHGRFYAFVGAYREALLVLQSAVLLGPSDPLESAEAQYLLGTIYAELGQVDLARKHLENALQLTPENSGPSILQLGLLAASQELAEEALTYFERAVELMPEDARAHFRLGEALQYLREMSAAEEVLRTSIMLNPELPETRLQLGMLYLETSRNDAAFAELTKAAALAPDNATIRHQLGRAAMKIGDEPTAQREFEAALQLDSFHSEAYLALGNLIVRQGQSERGRSLLTRFRDLQRDEATIATMVARVSETPSDPVAQRSLLSYLLDRDRHEQALNTVVSWIASELSACNDLSEVYKAALPVSDDPSAVLLGLGQLMLECNNPTGAITYLEQARSSGPANIERLLILARAYDQIGQPDTAARLRTEAQALRTPR</sequence>
<protein>
    <submittedName>
        <fullName evidence="3">Uncharacterized protein</fullName>
    </submittedName>
</protein>
<name>A0A381S3T6_9ZZZZ</name>
<dbReference type="EMBL" id="UINC01002572">
    <property type="protein sequence ID" value="SUZ98099.1"/>
    <property type="molecule type" value="Genomic_DNA"/>
</dbReference>
<evidence type="ECO:0000313" key="3">
    <source>
        <dbReference type="EMBL" id="SUZ98099.1"/>
    </source>
</evidence>
<dbReference type="InterPro" id="IPR011990">
    <property type="entry name" value="TPR-like_helical_dom_sf"/>
</dbReference>
<dbReference type="Gene3D" id="1.25.40.10">
    <property type="entry name" value="Tetratricopeptide repeat domain"/>
    <property type="match status" value="3"/>
</dbReference>
<dbReference type="Pfam" id="PF13424">
    <property type="entry name" value="TPR_12"/>
    <property type="match status" value="1"/>
</dbReference>
<dbReference type="PANTHER" id="PTHR45586:SF1">
    <property type="entry name" value="LIPOPOLYSACCHARIDE ASSEMBLY PROTEIN B"/>
    <property type="match status" value="1"/>
</dbReference>
<dbReference type="InterPro" id="IPR051012">
    <property type="entry name" value="CellSynth/LPSAsmb/PSIAsmb"/>
</dbReference>
<dbReference type="PANTHER" id="PTHR45586">
    <property type="entry name" value="TPR REPEAT-CONTAINING PROTEIN PA4667"/>
    <property type="match status" value="1"/>
</dbReference>
<dbReference type="SUPFAM" id="SSF48452">
    <property type="entry name" value="TPR-like"/>
    <property type="match status" value="1"/>
</dbReference>
<dbReference type="SMART" id="SM00028">
    <property type="entry name" value="TPR"/>
    <property type="match status" value="9"/>
</dbReference>
<dbReference type="Pfam" id="PF13432">
    <property type="entry name" value="TPR_16"/>
    <property type="match status" value="3"/>
</dbReference>
<dbReference type="PROSITE" id="PS50293">
    <property type="entry name" value="TPR_REGION"/>
    <property type="match status" value="1"/>
</dbReference>
<proteinExistence type="predicted"/>
<dbReference type="PROSITE" id="PS50005">
    <property type="entry name" value="TPR"/>
    <property type="match status" value="5"/>
</dbReference>
<dbReference type="SUPFAM" id="SSF81901">
    <property type="entry name" value="HCP-like"/>
    <property type="match status" value="1"/>
</dbReference>
<organism evidence="3">
    <name type="scientific">marine metagenome</name>
    <dbReference type="NCBI Taxonomy" id="408172"/>
    <lineage>
        <taxon>unclassified sequences</taxon>
        <taxon>metagenomes</taxon>
        <taxon>ecological metagenomes</taxon>
    </lineage>
</organism>
<gene>
    <name evidence="3" type="ORF">METZ01_LOCUS50953</name>
</gene>
<dbReference type="InterPro" id="IPR019734">
    <property type="entry name" value="TPR_rpt"/>
</dbReference>
<dbReference type="AlphaFoldDB" id="A0A381S3T6"/>
<evidence type="ECO:0000256" key="1">
    <source>
        <dbReference type="ARBA" id="ARBA00022737"/>
    </source>
</evidence>
<evidence type="ECO:0000256" key="2">
    <source>
        <dbReference type="ARBA" id="ARBA00022803"/>
    </source>
</evidence>
<keyword evidence="1" id="KW-0677">Repeat</keyword>
<keyword evidence="2" id="KW-0802">TPR repeat</keyword>
<accession>A0A381S3T6</accession>